<name>U3UAD2_9BURK</name>
<gene>
    <name evidence="4" type="ORF">BKIR_c10_6230</name>
</gene>
<sequence length="103" mass="11883">MGDARVSRADATSARYVFKRELLYVPFFGWALGLLKMVHIDRKQGRDAFASVTRQSRARMDEGVWVIMFFRRHAHARGQPGQVQDGRRALHGGYRHARRADRA</sequence>
<dbReference type="STRING" id="1055526.BKIR_c10_6230"/>
<feature type="domain" description="Phospholipid/glycerol acyltransferase" evidence="3">
    <location>
        <begin position="12"/>
        <end position="69"/>
    </location>
</feature>
<feature type="compositionally biased region" description="Basic residues" evidence="1">
    <location>
        <begin position="89"/>
        <end position="103"/>
    </location>
</feature>
<keyword evidence="4" id="KW-0012">Acyltransferase</keyword>
<proteinExistence type="predicted"/>
<keyword evidence="4" id="KW-0808">Transferase</keyword>
<keyword evidence="5" id="KW-1185">Reference proteome</keyword>
<evidence type="ECO:0000256" key="2">
    <source>
        <dbReference type="SAM" id="Phobius"/>
    </source>
</evidence>
<dbReference type="EC" id="2.3.1.51" evidence="4"/>
<reference evidence="4 5" key="1">
    <citation type="submission" date="2011-09" db="EMBL/GenBank/DDBJ databases">
        <authorList>
            <person name="Carlier A."/>
        </authorList>
    </citation>
    <scope>NUCLEOTIDE SEQUENCE [LARGE SCALE GENOMIC DNA]</scope>
    <source>
        <strain evidence="4 5">UZHbot1</strain>
    </source>
</reference>
<feature type="region of interest" description="Disordered" evidence="1">
    <location>
        <begin position="78"/>
        <end position="103"/>
    </location>
</feature>
<comment type="caution">
    <text evidence="4">The sequence shown here is derived from an EMBL/GenBank/DDBJ whole genome shotgun (WGS) entry which is preliminary data.</text>
</comment>
<dbReference type="EMBL" id="CAFE01000002">
    <property type="protein sequence ID" value="CCD35358.1"/>
    <property type="molecule type" value="Genomic_DNA"/>
</dbReference>
<evidence type="ECO:0000256" key="1">
    <source>
        <dbReference type="SAM" id="MobiDB-lite"/>
    </source>
</evidence>
<keyword evidence="2" id="KW-1133">Transmembrane helix</keyword>
<dbReference type="InterPro" id="IPR002123">
    <property type="entry name" value="Plipid/glycerol_acylTrfase"/>
</dbReference>
<evidence type="ECO:0000313" key="5">
    <source>
        <dbReference type="Proteomes" id="UP000003511"/>
    </source>
</evidence>
<protein>
    <submittedName>
        <fullName evidence="4">WGS project CAFE00000000 data, contig bkir_c10</fullName>
        <ecNumber evidence="4">2.3.1.51</ecNumber>
    </submittedName>
</protein>
<evidence type="ECO:0000259" key="3">
    <source>
        <dbReference type="Pfam" id="PF01553"/>
    </source>
</evidence>
<dbReference type="SUPFAM" id="SSF69593">
    <property type="entry name" value="Glycerol-3-phosphate (1)-acyltransferase"/>
    <property type="match status" value="1"/>
</dbReference>
<keyword evidence="2" id="KW-0472">Membrane</keyword>
<dbReference type="BioCyc" id="CBUR1055526:G10QW-695-MONOMER"/>
<dbReference type="Pfam" id="PF01553">
    <property type="entry name" value="Acyltransferase"/>
    <property type="match status" value="1"/>
</dbReference>
<dbReference type="Proteomes" id="UP000003511">
    <property type="component" value="Unassembled WGS sequence"/>
</dbReference>
<keyword evidence="2" id="KW-0812">Transmembrane</keyword>
<dbReference type="GO" id="GO:0003841">
    <property type="term" value="F:1-acylglycerol-3-phosphate O-acyltransferase activity"/>
    <property type="evidence" value="ECO:0007669"/>
    <property type="project" value="UniProtKB-EC"/>
</dbReference>
<evidence type="ECO:0000313" key="4">
    <source>
        <dbReference type="EMBL" id="CCD35358.1"/>
    </source>
</evidence>
<reference evidence="4 5" key="2">
    <citation type="submission" date="2011-10" db="EMBL/GenBank/DDBJ databases">
        <title>Draft genome sequence of Candidatus Burkholderia kirkii.</title>
        <authorList>
            <person name="Carlier A.L."/>
            <person name="Eberl L."/>
        </authorList>
    </citation>
    <scope>NUCLEOTIDE SEQUENCE [LARGE SCALE GENOMIC DNA]</scope>
    <source>
        <strain evidence="4 5">UZHbot1</strain>
    </source>
</reference>
<dbReference type="HOGENOM" id="CLU_2258565_0_0_4"/>
<organism evidence="4 5">
    <name type="scientific">Candidatus Paraburkholderia kirkii UZHbot1</name>
    <dbReference type="NCBI Taxonomy" id="1055526"/>
    <lineage>
        <taxon>Bacteria</taxon>
        <taxon>Pseudomonadati</taxon>
        <taxon>Pseudomonadota</taxon>
        <taxon>Betaproteobacteria</taxon>
        <taxon>Burkholderiales</taxon>
        <taxon>Burkholderiaceae</taxon>
        <taxon>Paraburkholderia</taxon>
    </lineage>
</organism>
<accession>U3UAD2</accession>
<dbReference type="AlphaFoldDB" id="U3UAD2"/>
<feature type="transmembrane region" description="Helical" evidence="2">
    <location>
        <begin position="22"/>
        <end position="38"/>
    </location>
</feature>